<dbReference type="GO" id="GO:0061799">
    <property type="term" value="F:cyclic pyranopterin monophosphate synthase activity"/>
    <property type="evidence" value="ECO:0007669"/>
    <property type="project" value="UniProtKB-EC"/>
</dbReference>
<dbReference type="InterPro" id="IPR036522">
    <property type="entry name" value="MoaC_sf"/>
</dbReference>
<dbReference type="InterPro" id="IPR023045">
    <property type="entry name" value="MoaC"/>
</dbReference>
<dbReference type="InterPro" id="IPR002820">
    <property type="entry name" value="Mopterin_CF_biosynth-C_dom"/>
</dbReference>
<dbReference type="Proteomes" id="UP001529235">
    <property type="component" value="Unassembled WGS sequence"/>
</dbReference>
<dbReference type="Gene3D" id="3.30.70.640">
    <property type="entry name" value="Molybdopterin cofactor biosynthesis C (MoaC) domain"/>
    <property type="match status" value="1"/>
</dbReference>
<dbReference type="NCBIfam" id="TIGR00581">
    <property type="entry name" value="moaC"/>
    <property type="match status" value="1"/>
</dbReference>
<evidence type="ECO:0000313" key="5">
    <source>
        <dbReference type="Proteomes" id="UP001529235"/>
    </source>
</evidence>
<evidence type="ECO:0000259" key="3">
    <source>
        <dbReference type="Pfam" id="PF01967"/>
    </source>
</evidence>
<dbReference type="GO" id="GO:0006777">
    <property type="term" value="P:Mo-molybdopterin cofactor biosynthetic process"/>
    <property type="evidence" value="ECO:0007669"/>
    <property type="project" value="UniProtKB-KW"/>
</dbReference>
<evidence type="ECO:0000256" key="1">
    <source>
        <dbReference type="ARBA" id="ARBA00005046"/>
    </source>
</evidence>
<comment type="pathway">
    <text evidence="1">Cofactor biosynthesis; molybdopterin biosynthesis.</text>
</comment>
<keyword evidence="2" id="KW-0501">Molybdenum cofactor biosynthesis</keyword>
<dbReference type="SUPFAM" id="SSF55040">
    <property type="entry name" value="Molybdenum cofactor biosynthesis protein C, MoaC"/>
    <property type="match status" value="1"/>
</dbReference>
<accession>A0ABD4ZA42</accession>
<name>A0ABD4ZA42_9CREN</name>
<dbReference type="AlphaFoldDB" id="A0ABD4ZA42"/>
<sequence length="150" mass="16970">MSAKMVDVSGKPDVFREAVAMGCIKLRKETIDRIRSGGVEKGDVLTASSIVAISSAKLAHILLPFCHPIKIDYVEPRIWLEDERLCIEVLVKARERTGAEMEALTAVSIALLNVWDMVKKYEKNENGQYPYTAIEFIRVVEKLKKDVEKY</sequence>
<feature type="domain" description="Molybdopterin cofactor biosynthesis C (MoaC)" evidence="3">
    <location>
        <begin position="5"/>
        <end position="143"/>
    </location>
</feature>
<evidence type="ECO:0000256" key="2">
    <source>
        <dbReference type="ARBA" id="ARBA00023150"/>
    </source>
</evidence>
<keyword evidence="4" id="KW-0456">Lyase</keyword>
<organism evidence="4 5">
    <name type="scientific">Ignisphaera cupida</name>
    <dbReference type="NCBI Taxonomy" id="3050454"/>
    <lineage>
        <taxon>Archaea</taxon>
        <taxon>Thermoproteota</taxon>
        <taxon>Thermoprotei</taxon>
        <taxon>Desulfurococcales</taxon>
        <taxon>Desulfurococcaceae</taxon>
        <taxon>Ignisphaera</taxon>
    </lineage>
</organism>
<protein>
    <submittedName>
        <fullName evidence="4">Cyclic pyranopterin monophosphate synthase MoaC</fullName>
        <ecNumber evidence="4">4.6.1.17</ecNumber>
    </submittedName>
</protein>
<dbReference type="RefSeq" id="WP_285274418.1">
    <property type="nucleotide sequence ID" value="NZ_JASNVW010000008.1"/>
</dbReference>
<evidence type="ECO:0000313" key="4">
    <source>
        <dbReference type="EMBL" id="MDK6029433.1"/>
    </source>
</evidence>
<dbReference type="NCBIfam" id="NF008999">
    <property type="entry name" value="PRK12343.1"/>
    <property type="match status" value="1"/>
</dbReference>
<reference evidence="4 5" key="1">
    <citation type="submission" date="2023-05" db="EMBL/GenBank/DDBJ databases">
        <title>A new hyperthermophilic archaea 'Ignisphaera cupida' sp. nov. and description of the family 'Ignisphaeraceae' fam. nov.</title>
        <authorList>
            <person name="Podosokorskaya O.A."/>
            <person name="Elcheninov A.G."/>
            <person name="Klukina A."/>
            <person name="Merkel A.Y."/>
        </authorList>
    </citation>
    <scope>NUCLEOTIDE SEQUENCE [LARGE SCALE GENOMIC DNA]</scope>
    <source>
        <strain evidence="4 5">4213-co</strain>
    </source>
</reference>
<dbReference type="EC" id="4.6.1.17" evidence="4"/>
<gene>
    <name evidence="4" type="primary">moaC</name>
    <name evidence="4" type="ORF">QPL79_08660</name>
</gene>
<dbReference type="EMBL" id="JASNVW010000008">
    <property type="protein sequence ID" value="MDK6029433.1"/>
    <property type="molecule type" value="Genomic_DNA"/>
</dbReference>
<comment type="caution">
    <text evidence="4">The sequence shown here is derived from an EMBL/GenBank/DDBJ whole genome shotgun (WGS) entry which is preliminary data.</text>
</comment>
<proteinExistence type="predicted"/>
<keyword evidence="5" id="KW-1185">Reference proteome</keyword>
<dbReference type="Pfam" id="PF01967">
    <property type="entry name" value="MoaC"/>
    <property type="match status" value="1"/>
</dbReference>